<dbReference type="CDD" id="cd22343">
    <property type="entry name" value="PDDEXK_lambda_exonuclease-like"/>
    <property type="match status" value="1"/>
</dbReference>
<keyword evidence="1" id="KW-0479">Metal-binding</keyword>
<reference evidence="6 7" key="1">
    <citation type="submission" date="2024-05" db="EMBL/GenBank/DDBJ databases">
        <title>A high-quality chromosomal-level genome assembly of Topmouth culter (Culter alburnus).</title>
        <authorList>
            <person name="Zhao H."/>
        </authorList>
    </citation>
    <scope>NUCLEOTIDE SEQUENCE [LARGE SCALE GENOMIC DNA]</scope>
    <source>
        <strain evidence="6">CATC2023</strain>
        <tissue evidence="6">Muscle</tissue>
    </source>
</reference>
<evidence type="ECO:0000256" key="3">
    <source>
        <dbReference type="ARBA" id="ARBA00022833"/>
    </source>
</evidence>
<dbReference type="PROSITE" id="PS50966">
    <property type="entry name" value="ZF_SWIM"/>
    <property type="match status" value="1"/>
</dbReference>
<evidence type="ECO:0000256" key="2">
    <source>
        <dbReference type="ARBA" id="ARBA00022771"/>
    </source>
</evidence>
<evidence type="ECO:0000259" key="5">
    <source>
        <dbReference type="PROSITE" id="PS50966"/>
    </source>
</evidence>
<dbReference type="InterPro" id="IPR011011">
    <property type="entry name" value="Znf_FYVE_PHD"/>
</dbReference>
<sequence length="509" mass="57067">MHSQRLSEPPLTAWVILKSSGEVSSAHCTCMAGVAESCTHVGALLFKVEATVRCRENATVTERPAYWMLPSNIKKVYPEVGHKINYTSAAATRKSLNSLLDGETHTRPALRTCCTKTTPQPPTPEEMAKFYSDLYNTGTRSGILSVLPHYSEDFKDPIQPIRDFKFLTSVCNASLDGSDFLTLQQHCQTIISTADVSEVQAVQIERRTRAQHNSSLWFAARAGRITASCMHHVYATDIKFPALSTVKKVCYPKHGPETADTIWDIRQEENARKAYISKTRGQHNNQEVQTCGFFINPAFPQVGASPDAIVRCTCCGKSCIEIKCPSKHKNCTILSACSSDGNFCLQLVDGQVHLRKDHQYYSQVQTQIFVTDSAYCDFVVWTLKDCVVLRITPDTEFWKARLQKAQEFFKEVSLPELVAQHFTKPTAQALANSRVLQQQQVKPRKQAGKKHTAVKRKKALWCLCHGPERDHMVACDNHNCPIQWFHFDCVGLVETPSEGSSWFCPSCVV</sequence>
<dbReference type="Proteomes" id="UP001479290">
    <property type="component" value="Unassembled WGS sequence"/>
</dbReference>
<keyword evidence="7" id="KW-1185">Reference proteome</keyword>
<dbReference type="PANTHER" id="PTHR47526">
    <property type="entry name" value="ATP-DEPENDENT DNA HELICASE"/>
    <property type="match status" value="1"/>
</dbReference>
<proteinExistence type="predicted"/>
<protein>
    <recommendedName>
        <fullName evidence="5">SWIM-type domain-containing protein</fullName>
    </recommendedName>
</protein>
<dbReference type="AlphaFoldDB" id="A0AAW1ZER0"/>
<organism evidence="6 7">
    <name type="scientific">Culter alburnus</name>
    <name type="common">Topmouth culter</name>
    <dbReference type="NCBI Taxonomy" id="194366"/>
    <lineage>
        <taxon>Eukaryota</taxon>
        <taxon>Metazoa</taxon>
        <taxon>Chordata</taxon>
        <taxon>Craniata</taxon>
        <taxon>Vertebrata</taxon>
        <taxon>Euteleostomi</taxon>
        <taxon>Actinopterygii</taxon>
        <taxon>Neopterygii</taxon>
        <taxon>Teleostei</taxon>
        <taxon>Ostariophysi</taxon>
        <taxon>Cypriniformes</taxon>
        <taxon>Xenocyprididae</taxon>
        <taxon>Xenocypridinae</taxon>
        <taxon>Culter</taxon>
    </lineage>
</organism>
<dbReference type="Gene3D" id="3.90.320.10">
    <property type="match status" value="1"/>
</dbReference>
<dbReference type="InterPro" id="IPR011335">
    <property type="entry name" value="Restrct_endonuc-II-like"/>
</dbReference>
<dbReference type="GO" id="GO:0008270">
    <property type="term" value="F:zinc ion binding"/>
    <property type="evidence" value="ECO:0007669"/>
    <property type="project" value="UniProtKB-KW"/>
</dbReference>
<dbReference type="SUPFAM" id="SSF57903">
    <property type="entry name" value="FYVE/PHD zinc finger"/>
    <property type="match status" value="1"/>
</dbReference>
<dbReference type="InterPro" id="IPR019786">
    <property type="entry name" value="Zinc_finger_PHD-type_CS"/>
</dbReference>
<dbReference type="SMART" id="SM00249">
    <property type="entry name" value="PHD"/>
    <property type="match status" value="1"/>
</dbReference>
<accession>A0AAW1ZER0</accession>
<comment type="caution">
    <text evidence="6">The sequence shown here is derived from an EMBL/GenBank/DDBJ whole genome shotgun (WGS) entry which is preliminary data.</text>
</comment>
<keyword evidence="2 4" id="KW-0863">Zinc-finger</keyword>
<dbReference type="SUPFAM" id="SSF52980">
    <property type="entry name" value="Restriction endonuclease-like"/>
    <property type="match status" value="1"/>
</dbReference>
<dbReference type="PANTHER" id="PTHR47526:SF4">
    <property type="entry name" value="SWIM-TYPE DOMAIN-CONTAINING PROTEIN"/>
    <property type="match status" value="1"/>
</dbReference>
<dbReference type="InterPro" id="IPR007527">
    <property type="entry name" value="Znf_SWIM"/>
</dbReference>
<evidence type="ECO:0000256" key="4">
    <source>
        <dbReference type="PROSITE-ProRule" id="PRU00325"/>
    </source>
</evidence>
<keyword evidence="3" id="KW-0862">Zinc</keyword>
<dbReference type="Pfam" id="PF09588">
    <property type="entry name" value="YqaJ"/>
    <property type="match status" value="1"/>
</dbReference>
<dbReference type="InterPro" id="IPR001965">
    <property type="entry name" value="Znf_PHD"/>
</dbReference>
<dbReference type="GO" id="GO:0006281">
    <property type="term" value="P:DNA repair"/>
    <property type="evidence" value="ECO:0007669"/>
    <property type="project" value="UniProtKB-ARBA"/>
</dbReference>
<dbReference type="InterPro" id="IPR011604">
    <property type="entry name" value="PDDEXK-like_dom_sf"/>
</dbReference>
<evidence type="ECO:0000256" key="1">
    <source>
        <dbReference type="ARBA" id="ARBA00022723"/>
    </source>
</evidence>
<evidence type="ECO:0000313" key="7">
    <source>
        <dbReference type="Proteomes" id="UP001479290"/>
    </source>
</evidence>
<dbReference type="CDD" id="cd15505">
    <property type="entry name" value="PHD_ING"/>
    <property type="match status" value="1"/>
</dbReference>
<name>A0AAW1ZER0_CULAL</name>
<evidence type="ECO:0000313" key="6">
    <source>
        <dbReference type="EMBL" id="KAK9958525.1"/>
    </source>
</evidence>
<dbReference type="InterPro" id="IPR013083">
    <property type="entry name" value="Znf_RING/FYVE/PHD"/>
</dbReference>
<gene>
    <name evidence="6" type="ORF">ABG768_010639</name>
</gene>
<feature type="domain" description="SWIM-type" evidence="5">
    <location>
        <begin position="13"/>
        <end position="49"/>
    </location>
</feature>
<dbReference type="EMBL" id="JAWDJR010000018">
    <property type="protein sequence ID" value="KAK9958525.1"/>
    <property type="molecule type" value="Genomic_DNA"/>
</dbReference>
<dbReference type="PROSITE" id="PS01359">
    <property type="entry name" value="ZF_PHD_1"/>
    <property type="match status" value="1"/>
</dbReference>
<dbReference type="InterPro" id="IPR019080">
    <property type="entry name" value="YqaJ_viral_recombinase"/>
</dbReference>
<dbReference type="Gene3D" id="3.30.40.10">
    <property type="entry name" value="Zinc/RING finger domain, C3HC4 (zinc finger)"/>
    <property type="match status" value="1"/>
</dbReference>